<evidence type="ECO:0000313" key="3">
    <source>
        <dbReference type="Proteomes" id="UP000652761"/>
    </source>
</evidence>
<dbReference type="InterPro" id="IPR012337">
    <property type="entry name" value="RNaseH-like_sf"/>
</dbReference>
<feature type="compositionally biased region" description="Acidic residues" evidence="1">
    <location>
        <begin position="97"/>
        <end position="112"/>
    </location>
</feature>
<organism evidence="2 3">
    <name type="scientific">Colocasia esculenta</name>
    <name type="common">Wild taro</name>
    <name type="synonym">Arum esculentum</name>
    <dbReference type="NCBI Taxonomy" id="4460"/>
    <lineage>
        <taxon>Eukaryota</taxon>
        <taxon>Viridiplantae</taxon>
        <taxon>Streptophyta</taxon>
        <taxon>Embryophyta</taxon>
        <taxon>Tracheophyta</taxon>
        <taxon>Spermatophyta</taxon>
        <taxon>Magnoliopsida</taxon>
        <taxon>Liliopsida</taxon>
        <taxon>Araceae</taxon>
        <taxon>Aroideae</taxon>
        <taxon>Colocasieae</taxon>
        <taxon>Colocasia</taxon>
    </lineage>
</organism>
<protein>
    <submittedName>
        <fullName evidence="2">Uncharacterized protein</fullName>
    </submittedName>
</protein>
<comment type="caution">
    <text evidence="2">The sequence shown here is derived from an EMBL/GenBank/DDBJ whole genome shotgun (WGS) entry which is preliminary data.</text>
</comment>
<proteinExistence type="predicted"/>
<sequence length="112" mass="11864">MEAIIDLGFFIQPIVKQCKLVRWIPPLQGLVLNVDGASKGNPGPCGGGGLVRNGFGAVLLAFFHFYGTGNSLFLLKLSRVLLLPGIVISGGGLGSSEIEEDTYTQEDGNDQE</sequence>
<keyword evidence="3" id="KW-1185">Reference proteome</keyword>
<feature type="region of interest" description="Disordered" evidence="1">
    <location>
        <begin position="90"/>
        <end position="112"/>
    </location>
</feature>
<evidence type="ECO:0000256" key="1">
    <source>
        <dbReference type="SAM" id="MobiDB-lite"/>
    </source>
</evidence>
<dbReference type="Proteomes" id="UP000652761">
    <property type="component" value="Unassembled WGS sequence"/>
</dbReference>
<gene>
    <name evidence="2" type="ORF">Taro_048900</name>
</gene>
<evidence type="ECO:0000313" key="2">
    <source>
        <dbReference type="EMBL" id="MQM15947.1"/>
    </source>
</evidence>
<accession>A0A843X9H2</accession>
<dbReference type="SUPFAM" id="SSF53098">
    <property type="entry name" value="Ribonuclease H-like"/>
    <property type="match status" value="1"/>
</dbReference>
<reference evidence="2" key="1">
    <citation type="submission" date="2017-07" db="EMBL/GenBank/DDBJ databases">
        <title>Taro Niue Genome Assembly and Annotation.</title>
        <authorList>
            <person name="Atibalentja N."/>
            <person name="Keating K."/>
            <person name="Fields C.J."/>
        </authorList>
    </citation>
    <scope>NUCLEOTIDE SEQUENCE</scope>
    <source>
        <strain evidence="2">Niue_2</strain>
        <tissue evidence="2">Leaf</tissue>
    </source>
</reference>
<name>A0A843X9H2_COLES</name>
<dbReference type="EMBL" id="NMUH01006757">
    <property type="protein sequence ID" value="MQM15947.1"/>
    <property type="molecule type" value="Genomic_DNA"/>
</dbReference>
<dbReference type="AlphaFoldDB" id="A0A843X9H2"/>